<keyword evidence="5" id="KW-0677">Repeat</keyword>
<evidence type="ECO:0000256" key="11">
    <source>
        <dbReference type="SAM" id="MobiDB-lite"/>
    </source>
</evidence>
<evidence type="ECO:0000256" key="3">
    <source>
        <dbReference type="ARBA" id="ARBA00022448"/>
    </source>
</evidence>
<protein>
    <recommendedName>
        <fullName evidence="15">Mitochondrial thiamine pyrophosphate carrier 1</fullName>
    </recommendedName>
</protein>
<dbReference type="PROSITE" id="PS50920">
    <property type="entry name" value="SOLCAR"/>
    <property type="match status" value="1"/>
</dbReference>
<name>A0ABQ8F7L0_9FUNG</name>
<evidence type="ECO:0008006" key="15">
    <source>
        <dbReference type="Google" id="ProtNLM"/>
    </source>
</evidence>
<comment type="caution">
    <text evidence="13">The sequence shown here is derived from an EMBL/GenBank/DDBJ whole genome shotgun (WGS) entry which is preliminary data.</text>
</comment>
<evidence type="ECO:0000256" key="8">
    <source>
        <dbReference type="ARBA" id="ARBA00023136"/>
    </source>
</evidence>
<evidence type="ECO:0000256" key="12">
    <source>
        <dbReference type="SAM" id="Phobius"/>
    </source>
</evidence>
<feature type="transmembrane region" description="Helical" evidence="12">
    <location>
        <begin position="61"/>
        <end position="81"/>
    </location>
</feature>
<dbReference type="InterPro" id="IPR023395">
    <property type="entry name" value="MCP_dom_sf"/>
</dbReference>
<comment type="similarity">
    <text evidence="2 10">Belongs to the mitochondrial carrier (TC 2.A.29) family.</text>
</comment>
<keyword evidence="8 9" id="KW-0472">Membrane</keyword>
<evidence type="ECO:0000256" key="10">
    <source>
        <dbReference type="RuleBase" id="RU000488"/>
    </source>
</evidence>
<evidence type="ECO:0000256" key="4">
    <source>
        <dbReference type="ARBA" id="ARBA00022692"/>
    </source>
</evidence>
<evidence type="ECO:0000256" key="5">
    <source>
        <dbReference type="ARBA" id="ARBA00022737"/>
    </source>
</evidence>
<evidence type="ECO:0000256" key="2">
    <source>
        <dbReference type="ARBA" id="ARBA00006375"/>
    </source>
</evidence>
<keyword evidence="7" id="KW-0496">Mitochondrion</keyword>
<dbReference type="PANTHER" id="PTHR45624:SF12">
    <property type="entry name" value="MITOCHONDRIAL ORNITHINE TRANSPORTER 1"/>
    <property type="match status" value="1"/>
</dbReference>
<feature type="repeat" description="Solcar" evidence="9">
    <location>
        <begin position="298"/>
        <end position="419"/>
    </location>
</feature>
<dbReference type="Proteomes" id="UP001648503">
    <property type="component" value="Unassembled WGS sequence"/>
</dbReference>
<keyword evidence="6 12" id="KW-1133">Transmembrane helix</keyword>
<evidence type="ECO:0000256" key="9">
    <source>
        <dbReference type="PROSITE-ProRule" id="PRU00282"/>
    </source>
</evidence>
<dbReference type="EMBL" id="JAFCIX010000390">
    <property type="protein sequence ID" value="KAH6592118.1"/>
    <property type="molecule type" value="Genomic_DNA"/>
</dbReference>
<proteinExistence type="inferred from homology"/>
<keyword evidence="3 10" id="KW-0813">Transport</keyword>
<evidence type="ECO:0000256" key="7">
    <source>
        <dbReference type="ARBA" id="ARBA00023128"/>
    </source>
</evidence>
<feature type="transmembrane region" description="Helical" evidence="12">
    <location>
        <begin position="127"/>
        <end position="149"/>
    </location>
</feature>
<evidence type="ECO:0000313" key="13">
    <source>
        <dbReference type="EMBL" id="KAH6592118.1"/>
    </source>
</evidence>
<dbReference type="InterPro" id="IPR018108">
    <property type="entry name" value="MCP_transmembrane"/>
</dbReference>
<keyword evidence="4 9" id="KW-0812">Transmembrane</keyword>
<organism evidence="13 14">
    <name type="scientific">Batrachochytrium salamandrivorans</name>
    <dbReference type="NCBI Taxonomy" id="1357716"/>
    <lineage>
        <taxon>Eukaryota</taxon>
        <taxon>Fungi</taxon>
        <taxon>Fungi incertae sedis</taxon>
        <taxon>Chytridiomycota</taxon>
        <taxon>Chytridiomycota incertae sedis</taxon>
        <taxon>Chytridiomycetes</taxon>
        <taxon>Rhizophydiales</taxon>
        <taxon>Rhizophydiales incertae sedis</taxon>
        <taxon>Batrachochytrium</taxon>
    </lineage>
</organism>
<evidence type="ECO:0000256" key="1">
    <source>
        <dbReference type="ARBA" id="ARBA00004225"/>
    </source>
</evidence>
<accession>A0ABQ8F7L0</accession>
<reference evidence="13 14" key="1">
    <citation type="submission" date="2021-02" db="EMBL/GenBank/DDBJ databases">
        <title>Variation within the Batrachochytrium salamandrivorans European outbreak.</title>
        <authorList>
            <person name="Kelly M."/>
            <person name="Pasmans F."/>
            <person name="Shea T.P."/>
            <person name="Munoz J.F."/>
            <person name="Carranza S."/>
            <person name="Cuomo C.A."/>
            <person name="Martel A."/>
        </authorList>
    </citation>
    <scope>NUCLEOTIDE SEQUENCE [LARGE SCALE GENOMIC DNA]</scope>
    <source>
        <strain evidence="13 14">AMFP18/2</strain>
    </source>
</reference>
<gene>
    <name evidence="13" type="ORF">BASA50_008263</name>
</gene>
<keyword evidence="14" id="KW-1185">Reference proteome</keyword>
<sequence>MVVEVDESLSTKHDGYKETLILTDPTSTSTTTNSSTTISSTTISSTTNGSTPALPGMLAGLVRAAAVAAIGAAKGLLRWWFRVPVKHFRPYAINPWLVFHSLAHVQGTAFSIAFVRKTLSNKGLLFFGRNAIPLFVANAAVGATLFNVYSSVVGRLSPLSYCDSHSFIAGCVAGASQSLLATPLDAIQRVIHPQDLVDNHRFGVHRVAHQVLSDLLPPKLSDKARYLYRHLRFNALRDAGGFSLFFGVFEGTRKAGRYAVSRIFEDHSIGSIPDHSIKSIPDHSIKSIPDRSVMRMVSDGLATVIAGATAGAAYQTFTFPLDRLAEEVTATAKTRREPHAIQSAITTTSFTTMHSGTISSTHSKAKFDGKQPVLTFRVAWNLIRQNGGSHYFRGIKPQLLRAMPPSAAALFVYQLTEETLQI</sequence>
<evidence type="ECO:0000313" key="14">
    <source>
        <dbReference type="Proteomes" id="UP001648503"/>
    </source>
</evidence>
<evidence type="ECO:0000256" key="6">
    <source>
        <dbReference type="ARBA" id="ARBA00022989"/>
    </source>
</evidence>
<dbReference type="Pfam" id="PF00153">
    <property type="entry name" value="Mito_carr"/>
    <property type="match status" value="1"/>
</dbReference>
<dbReference type="InterPro" id="IPR050567">
    <property type="entry name" value="Mitochondrial_Carrier"/>
</dbReference>
<dbReference type="SUPFAM" id="SSF103506">
    <property type="entry name" value="Mitochondrial carrier"/>
    <property type="match status" value="1"/>
</dbReference>
<feature type="transmembrane region" description="Helical" evidence="12">
    <location>
        <begin position="93"/>
        <end position="115"/>
    </location>
</feature>
<dbReference type="Gene3D" id="1.50.40.10">
    <property type="entry name" value="Mitochondrial carrier domain"/>
    <property type="match status" value="1"/>
</dbReference>
<feature type="region of interest" description="Disordered" evidence="11">
    <location>
        <begin position="26"/>
        <end position="48"/>
    </location>
</feature>
<comment type="subcellular location">
    <subcellularLocation>
        <location evidence="1">Mitochondrion membrane</location>
        <topology evidence="1">Multi-pass membrane protein</topology>
    </subcellularLocation>
</comment>
<dbReference type="PANTHER" id="PTHR45624">
    <property type="entry name" value="MITOCHONDRIAL BASIC AMINO ACIDS TRANSPORTER-RELATED"/>
    <property type="match status" value="1"/>
</dbReference>